<dbReference type="InterPro" id="IPR025291">
    <property type="entry name" value="DUF4153"/>
</dbReference>
<evidence type="ECO:0000313" key="2">
    <source>
        <dbReference type="EMBL" id="BBL07280.1"/>
    </source>
</evidence>
<sequence>MVFDFKSLWTSFRTGAHGVLRRHPVELLLAAGLSAALVLCYECDWEPDVRLAAVGWGAVLLLAVNLLTGRTPWRRLYWVAWAPLVPLALWPGFGAWLESARGAITVGLLTPLALLACRRAVANRRFVFDTVILLRAALLALLFAYVALGLFQAILWSAAYIFGFGGAAWVEHAAVDTWIVTSTFVVPLLFMMMLDRWERSEVHGTRILEVLLDWIVSPAVLIYAAILYLYAFKILVTWSLPEGGVAYLVFGFTSVALAVKALQELFGRRIYGWFYDRLSLFALPAAVLFWIGTLRRVGEYGLTEPRVYLVVCGAVMTFCLAIFLSRRTGRYLWVVLFAMLLFAAVAYVPALEPGRVAVRSQQARAERIARSLDRLDSAGRLVLTPVPLADTVRGARYRELYEALAYLYSRDTLRLAAFGLSSTERYAELFPSDFADYVRGWTDRVPAAGTGGGATRFFYLPDDAEYALGDGYSRLWLPCYSSWAEFGNDTLRVDVGGERIRIAGAELLARQLARVGVASCEELRDSREHIEPLMDYRDARCRIIFSDLSLERTDSLGWRIAGAQLRAVMLR</sequence>
<keyword evidence="1" id="KW-0472">Membrane</keyword>
<protein>
    <recommendedName>
        <fullName evidence="4">DUF4153 domain-containing protein</fullName>
    </recommendedName>
</protein>
<feature type="transmembrane region" description="Helical" evidence="1">
    <location>
        <begin position="244"/>
        <end position="262"/>
    </location>
</feature>
<accession>A0A4Y1X2A9</accession>
<feature type="transmembrane region" description="Helical" evidence="1">
    <location>
        <begin position="133"/>
        <end position="162"/>
    </location>
</feature>
<feature type="transmembrane region" description="Helical" evidence="1">
    <location>
        <begin position="274"/>
        <end position="294"/>
    </location>
</feature>
<dbReference type="OrthoDB" id="9809196at2"/>
<feature type="transmembrane region" description="Helical" evidence="1">
    <location>
        <begin position="306"/>
        <end position="324"/>
    </location>
</feature>
<evidence type="ECO:0000256" key="1">
    <source>
        <dbReference type="SAM" id="Phobius"/>
    </source>
</evidence>
<evidence type="ECO:0008006" key="4">
    <source>
        <dbReference type="Google" id="ProtNLM"/>
    </source>
</evidence>
<keyword evidence="1" id="KW-1133">Transmembrane helix</keyword>
<dbReference type="GeneID" id="98673902"/>
<feature type="transmembrane region" description="Helical" evidence="1">
    <location>
        <begin position="50"/>
        <end position="69"/>
    </location>
</feature>
<dbReference type="Proteomes" id="UP000319374">
    <property type="component" value="Chromosome"/>
</dbReference>
<gene>
    <name evidence="2" type="ORF">A5CPEGH6_19180</name>
</gene>
<feature type="transmembrane region" description="Helical" evidence="1">
    <location>
        <begin position="76"/>
        <end position="97"/>
    </location>
</feature>
<dbReference type="AlphaFoldDB" id="A0A4Y1X2A9"/>
<proteinExistence type="predicted"/>
<name>A0A4Y1X2A9_9BACT</name>
<feature type="transmembrane region" description="Helical" evidence="1">
    <location>
        <begin position="168"/>
        <end position="190"/>
    </location>
</feature>
<keyword evidence="1" id="KW-0812">Transmembrane</keyword>
<feature type="transmembrane region" description="Helical" evidence="1">
    <location>
        <begin position="211"/>
        <end position="232"/>
    </location>
</feature>
<dbReference type="KEGG" id="ada:A5CPEGH6_19180"/>
<feature type="transmembrane region" description="Helical" evidence="1">
    <location>
        <begin position="331"/>
        <end position="350"/>
    </location>
</feature>
<feature type="transmembrane region" description="Helical" evidence="1">
    <location>
        <begin position="103"/>
        <end position="121"/>
    </location>
</feature>
<dbReference type="RefSeq" id="WP_141429438.1">
    <property type="nucleotide sequence ID" value="NZ_AP019736.1"/>
</dbReference>
<reference evidence="3" key="1">
    <citation type="submission" date="2019-06" db="EMBL/GenBank/DDBJ databases">
        <title>Alistipes onderdonkii subsp. vulgaris subsp. nov., Alistipes dispar sp. nov. and Alistipes communis sp. nov., isolated from human faeces, and creation of Alistipes onderdonkii subsp. onderdonkii subsp. nov.</title>
        <authorList>
            <person name="Sakamoto M."/>
            <person name="Ikeyama N."/>
            <person name="Ogata Y."/>
            <person name="Suda W."/>
            <person name="Iino T."/>
            <person name="Hattori M."/>
            <person name="Ohkuma M."/>
        </authorList>
    </citation>
    <scope>NUCLEOTIDE SEQUENCE [LARGE SCALE GENOMIC DNA]</scope>
    <source>
        <strain evidence="3">5CPEGH6</strain>
    </source>
</reference>
<evidence type="ECO:0000313" key="3">
    <source>
        <dbReference type="Proteomes" id="UP000319374"/>
    </source>
</evidence>
<organism evidence="2 3">
    <name type="scientific">Alistipes dispar</name>
    <dbReference type="NCBI Taxonomy" id="2585119"/>
    <lineage>
        <taxon>Bacteria</taxon>
        <taxon>Pseudomonadati</taxon>
        <taxon>Bacteroidota</taxon>
        <taxon>Bacteroidia</taxon>
        <taxon>Bacteroidales</taxon>
        <taxon>Rikenellaceae</taxon>
        <taxon>Alistipes</taxon>
    </lineage>
</organism>
<dbReference type="EMBL" id="AP019736">
    <property type="protein sequence ID" value="BBL07280.1"/>
    <property type="molecule type" value="Genomic_DNA"/>
</dbReference>
<keyword evidence="3" id="KW-1185">Reference proteome</keyword>
<dbReference type="Pfam" id="PF13687">
    <property type="entry name" value="DUF4153"/>
    <property type="match status" value="1"/>
</dbReference>